<protein>
    <recommendedName>
        <fullName evidence="7">Fe2OG dioxygenase domain-containing protein</fullName>
    </recommendedName>
</protein>
<gene>
    <name evidence="8" type="ORF">FRACYDRAFT_186888</name>
</gene>
<keyword evidence="4" id="KW-0223">Dioxygenase</keyword>
<dbReference type="Proteomes" id="UP000095751">
    <property type="component" value="Unassembled WGS sequence"/>
</dbReference>
<dbReference type="InterPro" id="IPR006620">
    <property type="entry name" value="Pro_4_hyd_alph"/>
</dbReference>
<dbReference type="InterPro" id="IPR005123">
    <property type="entry name" value="Oxoglu/Fe-dep_dioxygenase_dom"/>
</dbReference>
<evidence type="ECO:0000256" key="1">
    <source>
        <dbReference type="ARBA" id="ARBA00001961"/>
    </source>
</evidence>
<name>A0A1E7FAG7_9STRA</name>
<evidence type="ECO:0000313" key="8">
    <source>
        <dbReference type="EMBL" id="OEU15158.1"/>
    </source>
</evidence>
<dbReference type="OrthoDB" id="1736837at2759"/>
<evidence type="ECO:0000313" key="9">
    <source>
        <dbReference type="Proteomes" id="UP000095751"/>
    </source>
</evidence>
<dbReference type="GO" id="GO:0005506">
    <property type="term" value="F:iron ion binding"/>
    <property type="evidence" value="ECO:0007669"/>
    <property type="project" value="InterPro"/>
</dbReference>
<dbReference type="Gene3D" id="2.60.120.620">
    <property type="entry name" value="q2cbj1_9rhob like domain"/>
    <property type="match status" value="1"/>
</dbReference>
<keyword evidence="9" id="KW-1185">Reference proteome</keyword>
<comment type="cofactor">
    <cofactor evidence="1">
        <name>L-ascorbate</name>
        <dbReference type="ChEBI" id="CHEBI:38290"/>
    </cofactor>
</comment>
<dbReference type="GO" id="GO:0051213">
    <property type="term" value="F:dioxygenase activity"/>
    <property type="evidence" value="ECO:0007669"/>
    <property type="project" value="UniProtKB-KW"/>
</dbReference>
<evidence type="ECO:0000256" key="4">
    <source>
        <dbReference type="ARBA" id="ARBA00022964"/>
    </source>
</evidence>
<dbReference type="InParanoid" id="A0A1E7FAG7"/>
<organism evidence="8 9">
    <name type="scientific">Fragilariopsis cylindrus CCMP1102</name>
    <dbReference type="NCBI Taxonomy" id="635003"/>
    <lineage>
        <taxon>Eukaryota</taxon>
        <taxon>Sar</taxon>
        <taxon>Stramenopiles</taxon>
        <taxon>Ochrophyta</taxon>
        <taxon>Bacillariophyta</taxon>
        <taxon>Bacillariophyceae</taxon>
        <taxon>Bacillariophycidae</taxon>
        <taxon>Bacillariales</taxon>
        <taxon>Bacillariaceae</taxon>
        <taxon>Fragilariopsis</taxon>
    </lineage>
</organism>
<sequence>MKQKSAYNASQQRSHLIHAIEGLDRYPNYLSRWDEPDIESLEEALEERLEQVKQQKLNISNQRKHIQSVLEEFLQEYPEWKDFVREPCCWDDVRNLLDPRAVNAIFRSKIFRKRNDDQNLRSNNDISVNDVISGRIRIPIELDTEYLQEWIEYEMDDVYSFPLLSETFCSKLHTFVSSIMSFVETTPRISNFPVRIYKDLDYLGLEWLNDLIFNLILRPISAQLYKETELIGGDLDWRTGYIASYSGDPTSSKPRQRLVPHTDDAEVTLNICLGDKFVGGNLNFWGVRGDATAGKFLGEYQPEIGRAVIHSGRHLHEVTEITAGDRFAYIQWARSWGASRKNCPCCWLNRRQYQNGDSCVCGQKWN</sequence>
<keyword evidence="2" id="KW-0479">Metal-binding</keyword>
<evidence type="ECO:0000256" key="5">
    <source>
        <dbReference type="ARBA" id="ARBA00023002"/>
    </source>
</evidence>
<dbReference type="GO" id="GO:0031418">
    <property type="term" value="F:L-ascorbic acid binding"/>
    <property type="evidence" value="ECO:0007669"/>
    <property type="project" value="UniProtKB-KW"/>
</dbReference>
<proteinExistence type="predicted"/>
<dbReference type="PROSITE" id="PS51471">
    <property type="entry name" value="FE2OG_OXY"/>
    <property type="match status" value="1"/>
</dbReference>
<dbReference type="PANTHER" id="PTHR24014">
    <property type="entry name" value="2-OXOGLUTARATE AND IRON-DEPENDENT OXYGENASE DOMAIN-CONTAINING PROTEIN 2"/>
    <property type="match status" value="1"/>
</dbReference>
<dbReference type="EMBL" id="KV784359">
    <property type="protein sequence ID" value="OEU15158.1"/>
    <property type="molecule type" value="Genomic_DNA"/>
</dbReference>
<dbReference type="AlphaFoldDB" id="A0A1E7FAG7"/>
<feature type="domain" description="Fe2OG dioxygenase" evidence="7">
    <location>
        <begin position="234"/>
        <end position="335"/>
    </location>
</feature>
<keyword evidence="6" id="KW-0408">Iron</keyword>
<accession>A0A1E7FAG7</accession>
<keyword evidence="5" id="KW-0560">Oxidoreductase</keyword>
<evidence type="ECO:0000256" key="2">
    <source>
        <dbReference type="ARBA" id="ARBA00022723"/>
    </source>
</evidence>
<evidence type="ECO:0000256" key="3">
    <source>
        <dbReference type="ARBA" id="ARBA00022896"/>
    </source>
</evidence>
<evidence type="ECO:0000256" key="6">
    <source>
        <dbReference type="ARBA" id="ARBA00023004"/>
    </source>
</evidence>
<keyword evidence="3" id="KW-0847">Vitamin C</keyword>
<reference evidence="8 9" key="1">
    <citation type="submission" date="2016-09" db="EMBL/GenBank/DDBJ databases">
        <title>Extensive genetic diversity and differential bi-allelic expression allows diatom success in the polar Southern Ocean.</title>
        <authorList>
            <consortium name="DOE Joint Genome Institute"/>
            <person name="Mock T."/>
            <person name="Otillar R.P."/>
            <person name="Strauss J."/>
            <person name="Dupont C."/>
            <person name="Frickenhaus S."/>
            <person name="Maumus F."/>
            <person name="Mcmullan M."/>
            <person name="Sanges R."/>
            <person name="Schmutz J."/>
            <person name="Toseland A."/>
            <person name="Valas R."/>
            <person name="Veluchamy A."/>
            <person name="Ward B.J."/>
            <person name="Allen A."/>
            <person name="Barry K."/>
            <person name="Falciatore A."/>
            <person name="Ferrante M."/>
            <person name="Fortunato A.E."/>
            <person name="Gloeckner G."/>
            <person name="Gruber A."/>
            <person name="Hipkin R."/>
            <person name="Janech M."/>
            <person name="Kroth P."/>
            <person name="Leese F."/>
            <person name="Lindquist E."/>
            <person name="Lyon B.R."/>
            <person name="Martin J."/>
            <person name="Mayer C."/>
            <person name="Parker M."/>
            <person name="Quesneville H."/>
            <person name="Raymond J."/>
            <person name="Uhlig C."/>
            <person name="Valentin K.U."/>
            <person name="Worden A.Z."/>
            <person name="Armbrust E.V."/>
            <person name="Bowler C."/>
            <person name="Green B."/>
            <person name="Moulton V."/>
            <person name="Van Oosterhout C."/>
            <person name="Grigoriev I."/>
        </authorList>
    </citation>
    <scope>NUCLEOTIDE SEQUENCE [LARGE SCALE GENOMIC DNA]</scope>
    <source>
        <strain evidence="8 9">CCMP1102</strain>
    </source>
</reference>
<evidence type="ECO:0000259" key="7">
    <source>
        <dbReference type="PROSITE" id="PS51471"/>
    </source>
</evidence>
<dbReference type="KEGG" id="fcy:FRACYDRAFT_186888"/>
<dbReference type="GO" id="GO:0016705">
    <property type="term" value="F:oxidoreductase activity, acting on paired donors, with incorporation or reduction of molecular oxygen"/>
    <property type="evidence" value="ECO:0007669"/>
    <property type="project" value="InterPro"/>
</dbReference>
<dbReference type="SMART" id="SM00702">
    <property type="entry name" value="P4Hc"/>
    <property type="match status" value="1"/>
</dbReference>
<dbReference type="PANTHER" id="PTHR24014:SF4">
    <property type="entry name" value="2-OXOGLUTARATE AND IRON-DEPENDENT OXYGENASE DOMAIN-CONTAINING PROTEIN 2"/>
    <property type="match status" value="1"/>
</dbReference>